<dbReference type="InterPro" id="IPR019285">
    <property type="entry name" value="DUF2336"/>
</dbReference>
<dbReference type="InterPro" id="IPR016024">
    <property type="entry name" value="ARM-type_fold"/>
</dbReference>
<dbReference type="Pfam" id="PF10098">
    <property type="entry name" value="DUF2336"/>
    <property type="match status" value="1"/>
</dbReference>
<dbReference type="InterPro" id="IPR011989">
    <property type="entry name" value="ARM-like"/>
</dbReference>
<evidence type="ECO:0000313" key="1">
    <source>
        <dbReference type="EMBL" id="MDQ7248189.1"/>
    </source>
</evidence>
<sequence>MQYEEAKRLAGSAEVAARRDLASRDDIAPEILFFLCRDADVGVRLAVAGNRRTPPEADIELARDADDAVRARVGEKLGEARPVDLPPLTAKKQALAIETIEALAVDNSGRVREAIARALRLSIDAPPHIVQALARDIEIKVAAPILQNSPLLGDGDLVDIMNSGPIKGVLNAIAKRRNVGQGVTELLVNRAIATPGEESAVADLLANETARIGAGTMDKIIDVAPGYGDWHGALAARKDLTSDNLQRVAAIPSDAIAETLSQRSDLDDAAMAALSSMVARRMAELTKKREEEAPAVKPAADKFLITVMKSGKIGPVGAAISLRAGIPTDVTMRILTSKNPKALVALAWKAGLSAAQAQSLQTHVGGISPQTALGPTTSGGYPIAHADMEWQLGLYLGN</sequence>
<organism evidence="1 2">
    <name type="scientific">Dongia sedimenti</name>
    <dbReference type="NCBI Taxonomy" id="3064282"/>
    <lineage>
        <taxon>Bacteria</taxon>
        <taxon>Pseudomonadati</taxon>
        <taxon>Pseudomonadota</taxon>
        <taxon>Alphaproteobacteria</taxon>
        <taxon>Rhodospirillales</taxon>
        <taxon>Dongiaceae</taxon>
        <taxon>Dongia</taxon>
    </lineage>
</organism>
<dbReference type="RefSeq" id="WP_379955636.1">
    <property type="nucleotide sequence ID" value="NZ_JAUYVI010000003.1"/>
</dbReference>
<comment type="caution">
    <text evidence="1">The sequence shown here is derived from an EMBL/GenBank/DDBJ whole genome shotgun (WGS) entry which is preliminary data.</text>
</comment>
<protein>
    <submittedName>
        <fullName evidence="1">DUF2336 domain-containing protein</fullName>
    </submittedName>
</protein>
<reference evidence="2" key="1">
    <citation type="submission" date="2023-08" db="EMBL/GenBank/DDBJ databases">
        <title>Rhodospirillaceae gen. nov., a novel taxon isolated from the Yangtze River Yuezi River estuary sludge.</title>
        <authorList>
            <person name="Ruan L."/>
        </authorList>
    </citation>
    <scope>NUCLEOTIDE SEQUENCE [LARGE SCALE GENOMIC DNA]</scope>
    <source>
        <strain evidence="2">R-7</strain>
    </source>
</reference>
<keyword evidence="2" id="KW-1185">Reference proteome</keyword>
<dbReference type="SUPFAM" id="SSF48371">
    <property type="entry name" value="ARM repeat"/>
    <property type="match status" value="1"/>
</dbReference>
<dbReference type="EMBL" id="JAUYVI010000003">
    <property type="protein sequence ID" value="MDQ7248189.1"/>
    <property type="molecule type" value="Genomic_DNA"/>
</dbReference>
<dbReference type="Proteomes" id="UP001230156">
    <property type="component" value="Unassembled WGS sequence"/>
</dbReference>
<gene>
    <name evidence="1" type="ORF">Q8A70_10960</name>
</gene>
<dbReference type="Gene3D" id="1.25.10.10">
    <property type="entry name" value="Leucine-rich Repeat Variant"/>
    <property type="match status" value="1"/>
</dbReference>
<name>A0ABU0YKE5_9PROT</name>
<accession>A0ABU0YKE5</accession>
<evidence type="ECO:0000313" key="2">
    <source>
        <dbReference type="Proteomes" id="UP001230156"/>
    </source>
</evidence>
<proteinExistence type="predicted"/>